<dbReference type="PANTHER" id="PTHR40032:SF1">
    <property type="entry name" value="EXPORTED PROTEIN"/>
    <property type="match status" value="1"/>
</dbReference>
<keyword evidence="3" id="KW-1185">Reference proteome</keyword>
<proteinExistence type="predicted"/>
<organism evidence="2 3">
    <name type="scientific">Nocardia xishanensis</name>
    <dbReference type="NCBI Taxonomy" id="238964"/>
    <lineage>
        <taxon>Bacteria</taxon>
        <taxon>Bacillati</taxon>
        <taxon>Actinomycetota</taxon>
        <taxon>Actinomycetes</taxon>
        <taxon>Mycobacteriales</taxon>
        <taxon>Nocardiaceae</taxon>
        <taxon>Nocardia</taxon>
    </lineage>
</organism>
<dbReference type="InterPro" id="IPR024301">
    <property type="entry name" value="Amidase_6"/>
</dbReference>
<dbReference type="RefSeq" id="WP_397095772.1">
    <property type="nucleotide sequence ID" value="NZ_JBIRYO010000036.1"/>
</dbReference>
<sequence>MTLSPTESIPTRDQVTSWNVASLEDVASNAGKIGDAIAEAANSVHRTLHDDLRWSGGAKNAAEDRADREQREMRSVATAYYDLESASEKLHQAIEYPVEQLKQLVKLHEVEPVVIGNDQAWTVHGMSDENEAANLSSSLVGFATTIAEANALWKPKIQEAIDEIRSMAPILNNIDLGSTALSPSRAAAVEYANRWALGRNPAYEDLGESDCTNFVSQCLRAGGFQDEGDGGAPQIHRDDNGRWYYDDDTLKVDKSYTWGGAPNLHEYLLRDNPQAGTPSGTEIQTGAITTTTASVDPLALSKAGLKPGDIVQYELNDGVNAGTINHTAIYVGQKPVTMPNGETVMADVVDYHSKNNKQVPWSLQQGSQSSFPLTYRMIKVNYPGD</sequence>
<dbReference type="Pfam" id="PF12671">
    <property type="entry name" value="Amidase_6"/>
    <property type="match status" value="1"/>
</dbReference>
<name>A0ABW7XAX2_9NOCA</name>
<dbReference type="Gene3D" id="3.90.1720.10">
    <property type="entry name" value="endopeptidase domain like (from Nostoc punctiforme)"/>
    <property type="match status" value="1"/>
</dbReference>
<gene>
    <name evidence="2" type="ORF">ACH49W_33420</name>
</gene>
<accession>A0ABW7XAX2</accession>
<comment type="caution">
    <text evidence="2">The sequence shown here is derived from an EMBL/GenBank/DDBJ whole genome shotgun (WGS) entry which is preliminary data.</text>
</comment>
<reference evidence="2 3" key="1">
    <citation type="submission" date="2024-10" db="EMBL/GenBank/DDBJ databases">
        <title>The Natural Products Discovery Center: Release of the First 8490 Sequenced Strains for Exploring Actinobacteria Biosynthetic Diversity.</title>
        <authorList>
            <person name="Kalkreuter E."/>
            <person name="Kautsar S.A."/>
            <person name="Yang D."/>
            <person name="Bader C.D."/>
            <person name="Teijaro C.N."/>
            <person name="Fluegel L."/>
            <person name="Davis C.M."/>
            <person name="Simpson J.R."/>
            <person name="Lauterbach L."/>
            <person name="Steele A.D."/>
            <person name="Gui C."/>
            <person name="Meng S."/>
            <person name="Li G."/>
            <person name="Viehrig K."/>
            <person name="Ye F."/>
            <person name="Su P."/>
            <person name="Kiefer A.F."/>
            <person name="Nichols A."/>
            <person name="Cepeda A.J."/>
            <person name="Yan W."/>
            <person name="Fan B."/>
            <person name="Jiang Y."/>
            <person name="Adhikari A."/>
            <person name="Zheng C.-J."/>
            <person name="Schuster L."/>
            <person name="Cowan T.M."/>
            <person name="Smanski M.J."/>
            <person name="Chevrette M.G."/>
            <person name="De Carvalho L.P.S."/>
            <person name="Shen B."/>
        </authorList>
    </citation>
    <scope>NUCLEOTIDE SEQUENCE [LARGE SCALE GENOMIC DNA]</scope>
    <source>
        <strain evidence="2 3">NPDC019275</strain>
    </source>
</reference>
<evidence type="ECO:0000313" key="2">
    <source>
        <dbReference type="EMBL" id="MFI2478283.1"/>
    </source>
</evidence>
<evidence type="ECO:0000259" key="1">
    <source>
        <dbReference type="Pfam" id="PF12671"/>
    </source>
</evidence>
<evidence type="ECO:0000313" key="3">
    <source>
        <dbReference type="Proteomes" id="UP001611415"/>
    </source>
</evidence>
<dbReference type="Proteomes" id="UP001611415">
    <property type="component" value="Unassembled WGS sequence"/>
</dbReference>
<dbReference type="EMBL" id="JBIRYO010000036">
    <property type="protein sequence ID" value="MFI2478283.1"/>
    <property type="molecule type" value="Genomic_DNA"/>
</dbReference>
<protein>
    <submittedName>
        <fullName evidence="2">Amidase domain-containing protein</fullName>
    </submittedName>
</protein>
<dbReference type="PANTHER" id="PTHR40032">
    <property type="entry name" value="EXPORTED PROTEIN-RELATED"/>
    <property type="match status" value="1"/>
</dbReference>
<feature type="domain" description="Putative amidase" evidence="1">
    <location>
        <begin position="184"/>
        <end position="368"/>
    </location>
</feature>